<accession>A0A151NIN2</accession>
<gene>
    <name evidence="1" type="ORF">Y1Q_0024328</name>
</gene>
<dbReference type="AlphaFoldDB" id="A0A151NIN2"/>
<comment type="caution">
    <text evidence="1">The sequence shown here is derived from an EMBL/GenBank/DDBJ whole genome shotgun (WGS) entry which is preliminary data.</text>
</comment>
<reference evidence="1 2" key="1">
    <citation type="journal article" date="2012" name="Genome Biol.">
        <title>Sequencing three crocodilian genomes to illuminate the evolution of archosaurs and amniotes.</title>
        <authorList>
            <person name="St John J.A."/>
            <person name="Braun E.L."/>
            <person name="Isberg S.R."/>
            <person name="Miles L.G."/>
            <person name="Chong A.Y."/>
            <person name="Gongora J."/>
            <person name="Dalzell P."/>
            <person name="Moran C."/>
            <person name="Bed'hom B."/>
            <person name="Abzhanov A."/>
            <person name="Burgess S.C."/>
            <person name="Cooksey A.M."/>
            <person name="Castoe T.A."/>
            <person name="Crawford N.G."/>
            <person name="Densmore L.D."/>
            <person name="Drew J.C."/>
            <person name="Edwards S.V."/>
            <person name="Faircloth B.C."/>
            <person name="Fujita M.K."/>
            <person name="Greenwold M.J."/>
            <person name="Hoffmann F.G."/>
            <person name="Howard J.M."/>
            <person name="Iguchi T."/>
            <person name="Janes D.E."/>
            <person name="Khan S.Y."/>
            <person name="Kohno S."/>
            <person name="de Koning A.J."/>
            <person name="Lance S.L."/>
            <person name="McCarthy F.M."/>
            <person name="McCormack J.E."/>
            <person name="Merchant M.E."/>
            <person name="Peterson D.G."/>
            <person name="Pollock D.D."/>
            <person name="Pourmand N."/>
            <person name="Raney B.J."/>
            <person name="Roessler K.A."/>
            <person name="Sanford J.R."/>
            <person name="Sawyer R.H."/>
            <person name="Schmidt C.J."/>
            <person name="Triplett E.W."/>
            <person name="Tuberville T.D."/>
            <person name="Venegas-Anaya M."/>
            <person name="Howard J.T."/>
            <person name="Jarvis E.D."/>
            <person name="Guillette L.J.Jr."/>
            <person name="Glenn T.C."/>
            <person name="Green R.E."/>
            <person name="Ray D.A."/>
        </authorList>
    </citation>
    <scope>NUCLEOTIDE SEQUENCE [LARGE SCALE GENOMIC DNA]</scope>
    <source>
        <strain evidence="1">KSC_2009_1</strain>
    </source>
</reference>
<dbReference type="EMBL" id="AKHW03002956">
    <property type="protein sequence ID" value="KYO36647.1"/>
    <property type="molecule type" value="Genomic_DNA"/>
</dbReference>
<sequence>MNTACPQWLEEHGEVRQVVLALSAVGAWRCHLQVLEGGDAHGRIVSLPWQKRIVICGDVASGDGESLR</sequence>
<protein>
    <submittedName>
        <fullName evidence="1">Uncharacterized protein</fullName>
    </submittedName>
</protein>
<organism evidence="1 2">
    <name type="scientific">Alligator mississippiensis</name>
    <name type="common">American alligator</name>
    <dbReference type="NCBI Taxonomy" id="8496"/>
    <lineage>
        <taxon>Eukaryota</taxon>
        <taxon>Metazoa</taxon>
        <taxon>Chordata</taxon>
        <taxon>Craniata</taxon>
        <taxon>Vertebrata</taxon>
        <taxon>Euteleostomi</taxon>
        <taxon>Archelosauria</taxon>
        <taxon>Archosauria</taxon>
        <taxon>Crocodylia</taxon>
        <taxon>Alligatoridae</taxon>
        <taxon>Alligatorinae</taxon>
        <taxon>Alligator</taxon>
    </lineage>
</organism>
<proteinExistence type="predicted"/>
<name>A0A151NIN2_ALLMI</name>
<evidence type="ECO:0000313" key="1">
    <source>
        <dbReference type="EMBL" id="KYO36647.1"/>
    </source>
</evidence>
<dbReference type="Proteomes" id="UP000050525">
    <property type="component" value="Unassembled WGS sequence"/>
</dbReference>
<keyword evidence="2" id="KW-1185">Reference proteome</keyword>
<evidence type="ECO:0000313" key="2">
    <source>
        <dbReference type="Proteomes" id="UP000050525"/>
    </source>
</evidence>